<keyword evidence="1" id="KW-1133">Transmembrane helix</keyword>
<dbReference type="EMBL" id="VBWP01000002">
    <property type="protein sequence ID" value="TLG76541.1"/>
    <property type="molecule type" value="Genomic_DNA"/>
</dbReference>
<dbReference type="Proteomes" id="UP000306912">
    <property type="component" value="Unassembled WGS sequence"/>
</dbReference>
<proteinExistence type="predicted"/>
<dbReference type="RefSeq" id="WP_171014902.1">
    <property type="nucleotide sequence ID" value="NZ_VBWP01000002.1"/>
</dbReference>
<keyword evidence="3" id="KW-1185">Reference proteome</keyword>
<protein>
    <submittedName>
        <fullName evidence="2">Uncharacterized protein</fullName>
    </submittedName>
</protein>
<evidence type="ECO:0000313" key="2">
    <source>
        <dbReference type="EMBL" id="TLG76541.1"/>
    </source>
</evidence>
<dbReference type="InParanoid" id="A0A5R8QES9"/>
<comment type="caution">
    <text evidence="2">The sequence shown here is derived from an EMBL/GenBank/DDBJ whole genome shotgun (WGS) entry which is preliminary data.</text>
</comment>
<dbReference type="AlphaFoldDB" id="A0A5R8QES9"/>
<accession>A0A5R8QES9</accession>
<keyword evidence="1" id="KW-0472">Membrane</keyword>
<evidence type="ECO:0000313" key="3">
    <source>
        <dbReference type="Proteomes" id="UP000306912"/>
    </source>
</evidence>
<sequence>MNIIIYIGIAGFLICLFIMYATPHGIPGLRKFEANFRLLDMRFCYSETEINETFSRLGVEGRKAYKNYWLLDYVFIVCFLIVQLVIVRAFNMSGIVSWCLIGLVLLRALFDCIENSILLFLINCYPVRKKWLAKLSSYSTSCKFVSLYIWLAGIAGMILYMLL</sequence>
<feature type="transmembrane region" description="Helical" evidence="1">
    <location>
        <begin position="144"/>
        <end position="162"/>
    </location>
</feature>
<feature type="transmembrane region" description="Helical" evidence="1">
    <location>
        <begin position="70"/>
        <end position="89"/>
    </location>
</feature>
<keyword evidence="1" id="KW-0812">Transmembrane</keyword>
<reference evidence="2 3" key="1">
    <citation type="submission" date="2019-05" db="EMBL/GenBank/DDBJ databases">
        <title>Culicoidintestinum kansasii gen. nov., sp. nov. from the gastrointestinal tract of the biting midge, Culicoides sonorensis.</title>
        <authorList>
            <person name="Neupane S."/>
            <person name="Ghosh A."/>
            <person name="Gunther S."/>
            <person name="Martin K."/>
            <person name="Zurek L."/>
        </authorList>
    </citation>
    <scope>NUCLEOTIDE SEQUENCE [LARGE SCALE GENOMIC DNA]</scope>
    <source>
        <strain evidence="2 3">CS-1</strain>
    </source>
</reference>
<feature type="transmembrane region" description="Helical" evidence="1">
    <location>
        <begin position="95"/>
        <end position="123"/>
    </location>
</feature>
<name>A0A5R8QES9_9FIRM</name>
<feature type="transmembrane region" description="Helical" evidence="1">
    <location>
        <begin position="6"/>
        <end position="22"/>
    </location>
</feature>
<evidence type="ECO:0000256" key="1">
    <source>
        <dbReference type="SAM" id="Phobius"/>
    </source>
</evidence>
<gene>
    <name evidence="2" type="ORF">FEZ08_02690</name>
</gene>
<organism evidence="2 3">
    <name type="scientific">Culicoidibacter larvae</name>
    <dbReference type="NCBI Taxonomy" id="2579976"/>
    <lineage>
        <taxon>Bacteria</taxon>
        <taxon>Bacillati</taxon>
        <taxon>Bacillota</taxon>
        <taxon>Culicoidibacteria</taxon>
        <taxon>Culicoidibacterales</taxon>
        <taxon>Culicoidibacteraceae</taxon>
        <taxon>Culicoidibacter</taxon>
    </lineage>
</organism>